<reference evidence="1 2" key="1">
    <citation type="submission" date="2018-06" db="EMBL/GenBank/DDBJ databases">
        <title>Extensive metabolic versatility and redundancy in microbially diverse, dynamic hydrothermal sediments.</title>
        <authorList>
            <person name="Dombrowski N."/>
            <person name="Teske A."/>
            <person name="Baker B.J."/>
        </authorList>
    </citation>
    <scope>NUCLEOTIDE SEQUENCE [LARGE SCALE GENOMIC DNA]</scope>
    <source>
        <strain evidence="1">B34_G17</strain>
    </source>
</reference>
<evidence type="ECO:0000313" key="2">
    <source>
        <dbReference type="Proteomes" id="UP000272051"/>
    </source>
</evidence>
<comment type="caution">
    <text evidence="1">The sequence shown here is derived from an EMBL/GenBank/DDBJ whole genome shotgun (WGS) entry which is preliminary data.</text>
</comment>
<dbReference type="AlphaFoldDB" id="A0A497EVF0"/>
<proteinExistence type="predicted"/>
<name>A0A497EVF0_9CREN</name>
<organism evidence="1 2">
    <name type="scientific">Thermoproteota archaeon</name>
    <dbReference type="NCBI Taxonomy" id="2056631"/>
    <lineage>
        <taxon>Archaea</taxon>
        <taxon>Thermoproteota</taxon>
    </lineage>
</organism>
<gene>
    <name evidence="1" type="ORF">DRJ33_06555</name>
</gene>
<protein>
    <submittedName>
        <fullName evidence="1">5,10-methylenetetrahydrofolate reductase</fullName>
    </submittedName>
</protein>
<sequence>MVEYYSKLMKALREGKFVVTGELEPVKTTDLTKVIETAKMLKP</sequence>
<feature type="non-terminal residue" evidence="1">
    <location>
        <position position="43"/>
    </location>
</feature>
<evidence type="ECO:0000313" key="1">
    <source>
        <dbReference type="EMBL" id="RLE51089.1"/>
    </source>
</evidence>
<dbReference type="EMBL" id="QMQX01000133">
    <property type="protein sequence ID" value="RLE51089.1"/>
    <property type="molecule type" value="Genomic_DNA"/>
</dbReference>
<accession>A0A497EVF0</accession>
<dbReference type="Proteomes" id="UP000272051">
    <property type="component" value="Unassembled WGS sequence"/>
</dbReference>